<dbReference type="EMBL" id="BLAB01000001">
    <property type="protein sequence ID" value="GER92395.1"/>
    <property type="molecule type" value="Genomic_DNA"/>
</dbReference>
<dbReference type="GO" id="GO:0015035">
    <property type="term" value="F:protein-disulfide reductase activity"/>
    <property type="evidence" value="ECO:0007669"/>
    <property type="project" value="TreeGrafter"/>
</dbReference>
<evidence type="ECO:0000259" key="5">
    <source>
        <dbReference type="PROSITE" id="PS51352"/>
    </source>
</evidence>
<dbReference type="SMART" id="SM00320">
    <property type="entry name" value="WD40"/>
    <property type="match status" value="3"/>
</dbReference>
<dbReference type="SUPFAM" id="SSF50978">
    <property type="entry name" value="WD40 repeat-like"/>
    <property type="match status" value="1"/>
</dbReference>
<evidence type="ECO:0000313" key="6">
    <source>
        <dbReference type="EMBL" id="GER92395.1"/>
    </source>
</evidence>
<dbReference type="SUPFAM" id="SSF50156">
    <property type="entry name" value="PDZ domain-like"/>
    <property type="match status" value="1"/>
</dbReference>
<gene>
    <name evidence="6" type="ORF">A45J_0110</name>
</gene>
<keyword evidence="2" id="KW-0249">Electron transport</keyword>
<dbReference type="SUPFAM" id="SSF52129">
    <property type="entry name" value="Caspase-like"/>
    <property type="match status" value="1"/>
</dbReference>
<reference evidence="6" key="1">
    <citation type="submission" date="2019-10" db="EMBL/GenBank/DDBJ databases">
        <title>Metagenomic sequencing of thiosulfate-disproportionating enrichment culture.</title>
        <authorList>
            <person name="Umezawa K."/>
            <person name="Kojima H."/>
            <person name="Fukui M."/>
        </authorList>
    </citation>
    <scope>NUCLEOTIDE SEQUENCE</scope>
    <source>
        <strain evidence="6">45J</strain>
    </source>
</reference>
<dbReference type="AlphaFoldDB" id="A0A5J4KWQ0"/>
<dbReference type="PROSITE" id="PS00194">
    <property type="entry name" value="THIOREDOXIN_1"/>
    <property type="match status" value="1"/>
</dbReference>
<dbReference type="InterPro" id="IPR029030">
    <property type="entry name" value="Caspase-like_dom_sf"/>
</dbReference>
<proteinExistence type="predicted"/>
<dbReference type="CDD" id="cd02947">
    <property type="entry name" value="TRX_family"/>
    <property type="match status" value="1"/>
</dbReference>
<dbReference type="InterPro" id="IPR011600">
    <property type="entry name" value="Pept_C14_caspase"/>
</dbReference>
<dbReference type="PANTHER" id="PTHR45663">
    <property type="entry name" value="GEO12009P1"/>
    <property type="match status" value="1"/>
</dbReference>
<dbReference type="Gene3D" id="2.30.42.10">
    <property type="match status" value="1"/>
</dbReference>
<feature type="domain" description="PDZ" evidence="4">
    <location>
        <begin position="33"/>
        <end position="95"/>
    </location>
</feature>
<dbReference type="PROSITE" id="PS00018">
    <property type="entry name" value="EF_HAND_1"/>
    <property type="match status" value="1"/>
</dbReference>
<dbReference type="PROSITE" id="PS51352">
    <property type="entry name" value="THIOREDOXIN_2"/>
    <property type="match status" value="1"/>
</dbReference>
<protein>
    <recommendedName>
        <fullName evidence="7">PDZ domain-containing protein</fullName>
    </recommendedName>
</protein>
<dbReference type="InterPro" id="IPR001478">
    <property type="entry name" value="PDZ"/>
</dbReference>
<keyword evidence="3" id="KW-1015">Disulfide bond</keyword>
<dbReference type="PANTHER" id="PTHR45663:SF11">
    <property type="entry name" value="GEO12009P1"/>
    <property type="match status" value="1"/>
</dbReference>
<feature type="domain" description="Thioredoxin" evidence="5">
    <location>
        <begin position="129"/>
        <end position="254"/>
    </location>
</feature>
<dbReference type="InterPro" id="IPR013766">
    <property type="entry name" value="Thioredoxin_domain"/>
</dbReference>
<evidence type="ECO:0000256" key="1">
    <source>
        <dbReference type="ARBA" id="ARBA00022448"/>
    </source>
</evidence>
<comment type="caution">
    <text evidence="6">The sequence shown here is derived from an EMBL/GenBank/DDBJ whole genome shotgun (WGS) entry which is preliminary data.</text>
</comment>
<keyword evidence="1" id="KW-0813">Transport</keyword>
<dbReference type="Gene3D" id="2.130.10.10">
    <property type="entry name" value="YVTN repeat-like/Quinoprotein amine dehydrogenase"/>
    <property type="match status" value="2"/>
</dbReference>
<dbReference type="Pfam" id="PF00656">
    <property type="entry name" value="Peptidase_C14"/>
    <property type="match status" value="1"/>
</dbReference>
<dbReference type="InterPro" id="IPR015943">
    <property type="entry name" value="WD40/YVTN_repeat-like_dom_sf"/>
</dbReference>
<dbReference type="PROSITE" id="PS50106">
    <property type="entry name" value="PDZ"/>
    <property type="match status" value="1"/>
</dbReference>
<dbReference type="SUPFAM" id="SSF52833">
    <property type="entry name" value="Thioredoxin-like"/>
    <property type="match status" value="1"/>
</dbReference>
<dbReference type="GO" id="GO:0004197">
    <property type="term" value="F:cysteine-type endopeptidase activity"/>
    <property type="evidence" value="ECO:0007669"/>
    <property type="project" value="InterPro"/>
</dbReference>
<dbReference type="InterPro" id="IPR036034">
    <property type="entry name" value="PDZ_sf"/>
</dbReference>
<dbReference type="InterPro" id="IPR001680">
    <property type="entry name" value="WD40_rpt"/>
</dbReference>
<dbReference type="Pfam" id="PF13180">
    <property type="entry name" value="PDZ_2"/>
    <property type="match status" value="1"/>
</dbReference>
<evidence type="ECO:0008006" key="7">
    <source>
        <dbReference type="Google" id="ProtNLM"/>
    </source>
</evidence>
<dbReference type="Gene3D" id="3.40.30.10">
    <property type="entry name" value="Glutaredoxin"/>
    <property type="match status" value="1"/>
</dbReference>
<accession>A0A5J4KWQ0</accession>
<dbReference type="SMART" id="SM00228">
    <property type="entry name" value="PDZ"/>
    <property type="match status" value="1"/>
</dbReference>
<dbReference type="PROSITE" id="PS50082">
    <property type="entry name" value="WD_REPEATS_2"/>
    <property type="match status" value="1"/>
</dbReference>
<dbReference type="InterPro" id="IPR017937">
    <property type="entry name" value="Thioredoxin_CS"/>
</dbReference>
<evidence type="ECO:0000259" key="4">
    <source>
        <dbReference type="PROSITE" id="PS50106"/>
    </source>
</evidence>
<dbReference type="Gene3D" id="3.40.50.1460">
    <property type="match status" value="1"/>
</dbReference>
<organism evidence="6">
    <name type="scientific">hot springs metagenome</name>
    <dbReference type="NCBI Taxonomy" id="433727"/>
    <lineage>
        <taxon>unclassified sequences</taxon>
        <taxon>metagenomes</taxon>
        <taxon>ecological metagenomes</taxon>
    </lineage>
</organism>
<dbReference type="InterPro" id="IPR036249">
    <property type="entry name" value="Thioredoxin-like_sf"/>
</dbReference>
<dbReference type="InterPro" id="IPR018247">
    <property type="entry name" value="EF_Hand_1_Ca_BS"/>
</dbReference>
<dbReference type="Pfam" id="PF00400">
    <property type="entry name" value="WD40"/>
    <property type="match status" value="1"/>
</dbReference>
<evidence type="ECO:0000256" key="2">
    <source>
        <dbReference type="ARBA" id="ARBA00022982"/>
    </source>
</evidence>
<name>A0A5J4KWQ0_9ZZZZ</name>
<dbReference type="GO" id="GO:0005737">
    <property type="term" value="C:cytoplasm"/>
    <property type="evidence" value="ECO:0007669"/>
    <property type="project" value="TreeGrafter"/>
</dbReference>
<dbReference type="GO" id="GO:0006508">
    <property type="term" value="P:proteolysis"/>
    <property type="evidence" value="ECO:0007669"/>
    <property type="project" value="InterPro"/>
</dbReference>
<dbReference type="InterPro" id="IPR036322">
    <property type="entry name" value="WD40_repeat_dom_sf"/>
</dbReference>
<dbReference type="Pfam" id="PF00085">
    <property type="entry name" value="Thioredoxin"/>
    <property type="match status" value="1"/>
</dbReference>
<evidence type="ECO:0000256" key="3">
    <source>
        <dbReference type="ARBA" id="ARBA00023157"/>
    </source>
</evidence>
<sequence>MKKYFSVFVICALLLLSLSNALAQSHKPSIGIMVTNVKPDYARFIGLENDEGAYVQNMLKNSPAEKAGLKVGDVILEVNKIRIQTPQDFIRIIKEHKIEEPLELYIARGENQRFYVAVRLVEIAKLPQVEIAKPIKPITFNFGEDILDVDANSFNLEVLKSEKPVLVYFYAKWCPPCKKLVPLINEIAKENKEDFKVVALDVQKNEAIAKEYGIGGLIPSTILFSNGKEVEKIIVISDKKQIEALFSKYKEFASSEKAEVFASLGKEQGIRNIAFVKDSDNYIVSQNWGETINVWDYKNGRLINNYLSALSAISPDGKYIVLTNANRVSVRIIDVLTDRERIIQLSHFVESVAISSEGRFFASFGREKDGSYTLKIQNLQNNNANNLSFQNIQSFSIEKPIVIFSHDNKYLVLSEVNKTYIYDTEKMDLLGTLNHPYESFRTLRFTPDSRYIFAVGGKSHLFDLKTLTDSPVEPSIIGFFSDSLIIPKRGNIFELIDAQTKEKIREFKGHIGPVTIATISKDGKLILSGSSDGTVRLWDEKTGKEIAQFIAFTDGEWIILTPEGYYSSSLNGHKHVNVRLTQSAYTIEQFYDVFYRPDIVSSKLKGEDISGLVTLTIDEAIKNPPPIVEITSLPAGTDKPEVRVCYQVKSTGGGIGEVRIFHNGKLIHSDGFYREVSKISSSKNLASLSGKEIYEQIRGIKITEKERRSPIKSSPKGDIFEECRLIDAVAGENEISIAAFNSQNTVQSLIKTKSFKANIISEEPHLYILCIGINKYKDKKINLKFAAKDALDMVKKLKTQSATIYNPAHIHAEALVDEKATKTNIISKINEIAQKIKPVDSFIFFVAGHGVLLENQYYMLTHGFNGDFNERDLINSNEIIEMSKQIKSLSQFFIFDTCHAGGVDYIVGGLYDARMSVLAKKMGLHIYASASSFEQALDGYKDNGLFTYTLLDGLNNKREADINKDKKISIKELGGYSKKKTIEISQKLGHTQTPFIINFGMDRWVYNLEW</sequence>
<dbReference type="PROSITE" id="PS50294">
    <property type="entry name" value="WD_REPEATS_REGION"/>
    <property type="match status" value="1"/>
</dbReference>